<dbReference type="HOGENOM" id="CLU_762450_0_0_9"/>
<keyword evidence="1" id="KW-0812">Transmembrane</keyword>
<protein>
    <submittedName>
        <fullName evidence="2">Uncharacterized protein</fullName>
    </submittedName>
</protein>
<proteinExistence type="predicted"/>
<feature type="transmembrane region" description="Helical" evidence="1">
    <location>
        <begin position="227"/>
        <end position="247"/>
    </location>
</feature>
<feature type="transmembrane region" description="Helical" evidence="1">
    <location>
        <begin position="25"/>
        <end position="44"/>
    </location>
</feature>
<accession>U4TS16</accession>
<gene>
    <name evidence="2" type="ORF">L248_1460</name>
</gene>
<feature type="transmembrane region" description="Helical" evidence="1">
    <location>
        <begin position="299"/>
        <end position="318"/>
    </location>
</feature>
<evidence type="ECO:0000313" key="3">
    <source>
        <dbReference type="Proteomes" id="UP000030647"/>
    </source>
</evidence>
<dbReference type="EMBL" id="KI271601">
    <property type="protein sequence ID" value="ERL64277.1"/>
    <property type="molecule type" value="Genomic_DNA"/>
</dbReference>
<keyword evidence="1" id="KW-0472">Membrane</keyword>
<reference evidence="3" key="1">
    <citation type="journal article" date="2013" name="Genome Announc.">
        <title>Whole-Genome Sequencing of Lactobacillus shenzhenensis Strain LY-73T.</title>
        <authorList>
            <person name="Lin Z."/>
            <person name="Liu Z."/>
            <person name="Yang R."/>
            <person name="Zou Y."/>
            <person name="Wan D."/>
            <person name="Chen J."/>
            <person name="Guo M."/>
            <person name="Zhao J."/>
            <person name="Fang C."/>
            <person name="Yang R."/>
            <person name="Liu F."/>
        </authorList>
    </citation>
    <scope>NUCLEOTIDE SEQUENCE [LARGE SCALE GENOMIC DNA]</scope>
    <source>
        <strain evidence="3">LY-73</strain>
    </source>
</reference>
<feature type="transmembrane region" description="Helical" evidence="1">
    <location>
        <begin position="181"/>
        <end position="200"/>
    </location>
</feature>
<dbReference type="Proteomes" id="UP000030647">
    <property type="component" value="Unassembled WGS sequence"/>
</dbReference>
<keyword evidence="3" id="KW-1185">Reference proteome</keyword>
<name>U4TS16_9LACO</name>
<dbReference type="STRING" id="1231336.L248_1460"/>
<organism evidence="2 3">
    <name type="scientific">Schleiferilactobacillus shenzhenensis LY-73</name>
    <dbReference type="NCBI Taxonomy" id="1231336"/>
    <lineage>
        <taxon>Bacteria</taxon>
        <taxon>Bacillati</taxon>
        <taxon>Bacillota</taxon>
        <taxon>Bacilli</taxon>
        <taxon>Lactobacillales</taxon>
        <taxon>Lactobacillaceae</taxon>
        <taxon>Schleiferilactobacillus</taxon>
    </lineage>
</organism>
<sequence length="363" mass="40325">MLKAGQAEGKTMTNFWCKRYGAQRWWLIIIIAASVLTALVFWRVQESATQFVFQQEIKTNSVLSTISQAGSRYLNKQGKPLPEYRSEVTLLDQLQTSFGDVYTALDDANGHGYTTAMIQSSQIAARYQTHSGEWLPVDSQTRLNQQVRYYQTLADHQQVFAPTDLTTGFPNGLLPMLHRLLTGWIGALLVFINGLTYFLARQAKDRPLVRLSVSHYADLLAIERREYGAYSMIGAGTILIVTVGLTLLNGSRVFSDSTLSWSYQVNVAGDTILTASGWPILLFGLAAFAQARLAQTGALIFRSPFIQILIAAIIPLLFGWQTQALALVMSASDVLPTFFMTIVAWVGSYCGTNAWLRRRGAMN</sequence>
<dbReference type="AlphaFoldDB" id="U4TS16"/>
<feature type="transmembrane region" description="Helical" evidence="1">
    <location>
        <begin position="267"/>
        <end position="287"/>
    </location>
</feature>
<evidence type="ECO:0000256" key="1">
    <source>
        <dbReference type="SAM" id="Phobius"/>
    </source>
</evidence>
<feature type="transmembrane region" description="Helical" evidence="1">
    <location>
        <begin position="338"/>
        <end position="356"/>
    </location>
</feature>
<evidence type="ECO:0000313" key="2">
    <source>
        <dbReference type="EMBL" id="ERL64277.1"/>
    </source>
</evidence>
<keyword evidence="1" id="KW-1133">Transmembrane helix</keyword>